<evidence type="ECO:0000313" key="2">
    <source>
        <dbReference type="EMBL" id="POM26717.1"/>
    </source>
</evidence>
<dbReference type="InterPro" id="IPR036291">
    <property type="entry name" value="NAD(P)-bd_dom_sf"/>
</dbReference>
<evidence type="ECO:0000313" key="3">
    <source>
        <dbReference type="Proteomes" id="UP000242367"/>
    </source>
</evidence>
<dbReference type="SUPFAM" id="SSF51735">
    <property type="entry name" value="NAD(P)-binding Rossmann-fold domains"/>
    <property type="match status" value="1"/>
</dbReference>
<feature type="domain" description="DUF1731" evidence="1">
    <location>
        <begin position="143"/>
        <end position="189"/>
    </location>
</feature>
<dbReference type="Gene3D" id="3.40.50.720">
    <property type="entry name" value="NAD(P)-binding Rossmann-like Domain"/>
    <property type="match status" value="1"/>
</dbReference>
<dbReference type="PANTHER" id="PTHR11092:SF0">
    <property type="entry name" value="EPIMERASE FAMILY PROTEIN SDR39U1"/>
    <property type="match status" value="1"/>
</dbReference>
<keyword evidence="3" id="KW-1185">Reference proteome</keyword>
<gene>
    <name evidence="2" type="ORF">BTM25_11210</name>
</gene>
<dbReference type="PANTHER" id="PTHR11092">
    <property type="entry name" value="SUGAR NUCLEOTIDE EPIMERASE RELATED"/>
    <property type="match status" value="1"/>
</dbReference>
<dbReference type="Pfam" id="PF08338">
    <property type="entry name" value="DUF1731"/>
    <property type="match status" value="1"/>
</dbReference>
<accession>A0A2P4UNV0</accession>
<reference evidence="2 3" key="1">
    <citation type="journal article" date="2017" name="Chemistry">
        <title>Isolation, Biosynthesis and Chemical Modifications of Rubterolones A-F: Rare Tropolone Alkaloids from Actinomadura sp. 5-2.</title>
        <authorList>
            <person name="Guo H."/>
            <person name="Benndorf R."/>
            <person name="Leichnitz D."/>
            <person name="Klassen J.L."/>
            <person name="Vollmers J."/>
            <person name="Gorls H."/>
            <person name="Steinacker M."/>
            <person name="Weigel C."/>
            <person name="Dahse H.M."/>
            <person name="Kaster A.K."/>
            <person name="de Beer Z.W."/>
            <person name="Poulsen M."/>
            <person name="Beemelmanns C."/>
        </authorList>
    </citation>
    <scope>NUCLEOTIDE SEQUENCE [LARGE SCALE GENOMIC DNA]</scope>
    <source>
        <strain evidence="2 3">5-2</strain>
    </source>
</reference>
<dbReference type="AlphaFoldDB" id="A0A2P4UNV0"/>
<comment type="caution">
    <text evidence="2">The sequence shown here is derived from an EMBL/GenBank/DDBJ whole genome shotgun (WGS) entry which is preliminary data.</text>
</comment>
<dbReference type="Proteomes" id="UP000242367">
    <property type="component" value="Unassembled WGS sequence"/>
</dbReference>
<evidence type="ECO:0000259" key="1">
    <source>
        <dbReference type="Pfam" id="PF08338"/>
    </source>
</evidence>
<sequence length="195" mass="20552">MFVSGSAVGYYGDAGDRVLSEDDPSGDDFLARVCRDWEDAAGAAEDAGIRTVRIRTGLVVSPRGGAFGRMLPLFRLGLGGPLGGGRQYWSLISLADEVAAIRHVIDTSALSGPVNLACPDPVTNRQVTAALGRALHRPAVLPVPGPALWLALGEFARTGVLASQRVMPERLLASGFAFAHPTHQEVIRQVTTAPD</sequence>
<name>A0A2P4UNV0_9ACTN</name>
<organism evidence="2 3">
    <name type="scientific">Actinomadura rubteroloni</name>
    <dbReference type="NCBI Taxonomy" id="1926885"/>
    <lineage>
        <taxon>Bacteria</taxon>
        <taxon>Bacillati</taxon>
        <taxon>Actinomycetota</taxon>
        <taxon>Actinomycetes</taxon>
        <taxon>Streptosporangiales</taxon>
        <taxon>Thermomonosporaceae</taxon>
        <taxon>Actinomadura</taxon>
    </lineage>
</organism>
<dbReference type="InterPro" id="IPR013549">
    <property type="entry name" value="DUF1731"/>
</dbReference>
<proteinExistence type="predicted"/>
<protein>
    <submittedName>
        <fullName evidence="2">Epimerase family protein</fullName>
    </submittedName>
</protein>
<dbReference type="EMBL" id="MTBP01000001">
    <property type="protein sequence ID" value="POM26717.1"/>
    <property type="molecule type" value="Genomic_DNA"/>
</dbReference>
<dbReference type="InterPro" id="IPR010099">
    <property type="entry name" value="SDR39U1"/>
</dbReference>
<dbReference type="NCBIfam" id="TIGR01777">
    <property type="entry name" value="yfcH"/>
    <property type="match status" value="1"/>
</dbReference>